<gene>
    <name evidence="1" type="ORF">HY473_02665</name>
</gene>
<sequence>MSPPKKEKRVHIQQIPRKYLPRDTKARDYLKELARMMANLRYTNERVQYAAQICAFNIRSITHKQGFVPQKSEVFRHVQGFVYQYENYCFRAYAFREKLLKFINAVLPVGFDDRDVKILSMTRNAIVRRARLIPLIERFENRKNLKKIISDRNSLTHKLYYKGTFDHYLRPTAFEPKNDDELKKWCMVWKKEIMGRSKLTNDFTRAVSHMNHDLARKIISYKQIPRRIYS</sequence>
<evidence type="ECO:0000313" key="1">
    <source>
        <dbReference type="EMBL" id="MBI4132962.1"/>
    </source>
</evidence>
<evidence type="ECO:0000313" key="2">
    <source>
        <dbReference type="Proteomes" id="UP000756703"/>
    </source>
</evidence>
<evidence type="ECO:0008006" key="3">
    <source>
        <dbReference type="Google" id="ProtNLM"/>
    </source>
</evidence>
<protein>
    <recommendedName>
        <fullName evidence="3">Cthe-2314-like HEPN domain-containing protein</fullName>
    </recommendedName>
</protein>
<accession>A0A932YWW5</accession>
<name>A0A932YWW5_9BACT</name>
<organism evidence="1 2">
    <name type="scientific">Candidatus Sungiibacteriota bacterium</name>
    <dbReference type="NCBI Taxonomy" id="2750080"/>
    <lineage>
        <taxon>Bacteria</taxon>
        <taxon>Candidatus Sungiibacteriota</taxon>
    </lineage>
</organism>
<dbReference type="EMBL" id="JACQMI010000019">
    <property type="protein sequence ID" value="MBI4132962.1"/>
    <property type="molecule type" value="Genomic_DNA"/>
</dbReference>
<proteinExistence type="predicted"/>
<reference evidence="1" key="1">
    <citation type="submission" date="2020-07" db="EMBL/GenBank/DDBJ databases">
        <title>Huge and variable diversity of episymbiotic CPR bacteria and DPANN archaea in groundwater ecosystems.</title>
        <authorList>
            <person name="He C.Y."/>
            <person name="Keren R."/>
            <person name="Whittaker M."/>
            <person name="Farag I.F."/>
            <person name="Doudna J."/>
            <person name="Cate J.H.D."/>
            <person name="Banfield J.F."/>
        </authorList>
    </citation>
    <scope>NUCLEOTIDE SEQUENCE</scope>
    <source>
        <strain evidence="1">NC_groundwater_1225_Ag_S-0.1um_56_177</strain>
    </source>
</reference>
<comment type="caution">
    <text evidence="1">The sequence shown here is derived from an EMBL/GenBank/DDBJ whole genome shotgun (WGS) entry which is preliminary data.</text>
</comment>
<dbReference type="AlphaFoldDB" id="A0A932YWW5"/>
<dbReference type="Proteomes" id="UP000756703">
    <property type="component" value="Unassembled WGS sequence"/>
</dbReference>